<dbReference type="STRING" id="665467.SAMN02982931_01210"/>
<dbReference type="PANTHER" id="PTHR33639">
    <property type="entry name" value="THIOL-DISULFIDE OXIDOREDUCTASE DCC"/>
    <property type="match status" value="1"/>
</dbReference>
<proteinExistence type="predicted"/>
<dbReference type="EMBL" id="FMXQ01000002">
    <property type="protein sequence ID" value="SDB15463.1"/>
    <property type="molecule type" value="Genomic_DNA"/>
</dbReference>
<dbReference type="AlphaFoldDB" id="A0A1G6B4Y7"/>
<dbReference type="Pfam" id="PF04134">
    <property type="entry name" value="DCC1-like"/>
    <property type="match status" value="1"/>
</dbReference>
<accession>A0A1G6B4Y7</accession>
<gene>
    <name evidence="1" type="ORF">SAMN02982931_01210</name>
</gene>
<dbReference type="Proteomes" id="UP000199071">
    <property type="component" value="Unassembled WGS sequence"/>
</dbReference>
<dbReference type="InterPro" id="IPR052927">
    <property type="entry name" value="DCC_oxidoreductase"/>
</dbReference>
<organism evidence="1 2">
    <name type="scientific">Bauldia litoralis</name>
    <dbReference type="NCBI Taxonomy" id="665467"/>
    <lineage>
        <taxon>Bacteria</taxon>
        <taxon>Pseudomonadati</taxon>
        <taxon>Pseudomonadota</taxon>
        <taxon>Alphaproteobacteria</taxon>
        <taxon>Hyphomicrobiales</taxon>
        <taxon>Kaistiaceae</taxon>
        <taxon>Bauldia</taxon>
    </lineage>
</organism>
<dbReference type="OrthoDB" id="9785438at2"/>
<keyword evidence="2" id="KW-1185">Reference proteome</keyword>
<evidence type="ECO:0000313" key="1">
    <source>
        <dbReference type="EMBL" id="SDB15463.1"/>
    </source>
</evidence>
<dbReference type="GO" id="GO:0015035">
    <property type="term" value="F:protein-disulfide reductase activity"/>
    <property type="evidence" value="ECO:0007669"/>
    <property type="project" value="InterPro"/>
</dbReference>
<dbReference type="PANTHER" id="PTHR33639:SF2">
    <property type="entry name" value="DUF393 DOMAIN-CONTAINING PROTEIN"/>
    <property type="match status" value="1"/>
</dbReference>
<dbReference type="InterPro" id="IPR007263">
    <property type="entry name" value="DCC1-like"/>
</dbReference>
<protein>
    <submittedName>
        <fullName evidence="1">Predicted thiol-disulfide oxidoreductase YuxK, DCC family</fullName>
    </submittedName>
</protein>
<dbReference type="RefSeq" id="WP_090875468.1">
    <property type="nucleotide sequence ID" value="NZ_FMXQ01000002.1"/>
</dbReference>
<name>A0A1G6B4Y7_9HYPH</name>
<reference evidence="1 2" key="1">
    <citation type="submission" date="2016-10" db="EMBL/GenBank/DDBJ databases">
        <authorList>
            <person name="de Groot N.N."/>
        </authorList>
    </citation>
    <scope>NUCLEOTIDE SEQUENCE [LARGE SCALE GENOMIC DNA]</scope>
    <source>
        <strain evidence="1 2">ATCC 35022</strain>
    </source>
</reference>
<sequence length="147" mass="16712">MSGGEPIDWPDDGVILYDGVCIFCARWVRFVAIRDTAHRLRFTPIESPYGRRLAERLGIDPANPDTNAVILGGQAYLRSNAALAVLSTLPRWHWVRLLRLVPLRVRDVVYGLIARNRYRVFGRRDSCDVSAPWLAGRVIWDQPSDPD</sequence>
<evidence type="ECO:0000313" key="2">
    <source>
        <dbReference type="Proteomes" id="UP000199071"/>
    </source>
</evidence>